<dbReference type="Pfam" id="PF07928">
    <property type="entry name" value="Vps54"/>
    <property type="match status" value="1"/>
</dbReference>
<name>A0A1I7S6M0_BURXY</name>
<comment type="similarity">
    <text evidence="2">Belongs to the VPS54 family.</text>
</comment>
<dbReference type="Proteomes" id="UP000659654">
    <property type="component" value="Unassembled WGS sequence"/>
</dbReference>
<evidence type="ECO:0000256" key="5">
    <source>
        <dbReference type="ARBA" id="ARBA00022927"/>
    </source>
</evidence>
<evidence type="ECO:0000313" key="13">
    <source>
        <dbReference type="Proteomes" id="UP000659654"/>
    </source>
</evidence>
<feature type="compositionally biased region" description="Low complexity" evidence="8">
    <location>
        <begin position="729"/>
        <end position="744"/>
    </location>
</feature>
<reference evidence="11" key="2">
    <citation type="submission" date="2020-09" db="EMBL/GenBank/DDBJ databases">
        <authorList>
            <person name="Kikuchi T."/>
        </authorList>
    </citation>
    <scope>NUCLEOTIDE SEQUENCE</scope>
    <source>
        <strain evidence="11">Ka4C1</strain>
    </source>
</reference>
<feature type="region of interest" description="Disordered" evidence="8">
    <location>
        <begin position="156"/>
        <end position="176"/>
    </location>
</feature>
<dbReference type="OrthoDB" id="10259024at2759"/>
<dbReference type="InterPro" id="IPR039745">
    <property type="entry name" value="Vps54"/>
</dbReference>
<feature type="domain" description="Vacuolar protein sorting-associated protein 54 N-terminal" evidence="10">
    <location>
        <begin position="192"/>
        <end position="352"/>
    </location>
</feature>
<feature type="compositionally biased region" description="Polar residues" evidence="8">
    <location>
        <begin position="552"/>
        <end position="571"/>
    </location>
</feature>
<feature type="region of interest" description="Disordered" evidence="8">
    <location>
        <begin position="728"/>
        <end position="750"/>
    </location>
</feature>
<gene>
    <name evidence="11" type="ORF">BXYJ_LOCUS10678</name>
</gene>
<dbReference type="AlphaFoldDB" id="A0A1I7S6M0"/>
<dbReference type="Gene3D" id="6.10.250.860">
    <property type="match status" value="1"/>
</dbReference>
<protein>
    <recommendedName>
        <fullName evidence="3">Vacuolar protein sorting-associated protein 54</fullName>
    </recommendedName>
</protein>
<dbReference type="Proteomes" id="UP000582659">
    <property type="component" value="Unassembled WGS sequence"/>
</dbReference>
<evidence type="ECO:0000256" key="8">
    <source>
        <dbReference type="SAM" id="MobiDB-lite"/>
    </source>
</evidence>
<keyword evidence="7" id="KW-0175">Coiled coil</keyword>
<dbReference type="PANTHER" id="PTHR12965">
    <property type="entry name" value="VACUOLAR PROTEIN SORTING 54"/>
    <property type="match status" value="1"/>
</dbReference>
<dbReference type="GO" id="GO:0000938">
    <property type="term" value="C:GARP complex"/>
    <property type="evidence" value="ECO:0007669"/>
    <property type="project" value="InterPro"/>
</dbReference>
<comment type="subcellular location">
    <subcellularLocation>
        <location evidence="1">Golgi apparatus</location>
        <location evidence="1">trans-Golgi network</location>
    </subcellularLocation>
</comment>
<dbReference type="WBParaSite" id="BXY_0865800.1">
    <property type="protein sequence ID" value="BXY_0865800.1"/>
    <property type="gene ID" value="BXY_0865800"/>
</dbReference>
<evidence type="ECO:0000256" key="7">
    <source>
        <dbReference type="ARBA" id="ARBA00023054"/>
    </source>
</evidence>
<evidence type="ECO:0000256" key="4">
    <source>
        <dbReference type="ARBA" id="ARBA00022448"/>
    </source>
</evidence>
<dbReference type="GO" id="GO:0005829">
    <property type="term" value="C:cytosol"/>
    <property type="evidence" value="ECO:0007669"/>
    <property type="project" value="GOC"/>
</dbReference>
<dbReference type="GO" id="GO:0042147">
    <property type="term" value="P:retrograde transport, endosome to Golgi"/>
    <property type="evidence" value="ECO:0007669"/>
    <property type="project" value="InterPro"/>
</dbReference>
<evidence type="ECO:0000259" key="9">
    <source>
        <dbReference type="Pfam" id="PF07928"/>
    </source>
</evidence>
<dbReference type="PANTHER" id="PTHR12965:SF0">
    <property type="entry name" value="VACUOLAR PROTEIN SORTING-ASSOCIATED PROTEIN 54"/>
    <property type="match status" value="1"/>
</dbReference>
<evidence type="ECO:0000256" key="2">
    <source>
        <dbReference type="ARBA" id="ARBA00009150"/>
    </source>
</evidence>
<evidence type="ECO:0000256" key="1">
    <source>
        <dbReference type="ARBA" id="ARBA00004601"/>
    </source>
</evidence>
<evidence type="ECO:0000313" key="11">
    <source>
        <dbReference type="EMBL" id="CAD5229820.1"/>
    </source>
</evidence>
<organism evidence="12 14">
    <name type="scientific">Bursaphelenchus xylophilus</name>
    <name type="common">Pinewood nematode worm</name>
    <name type="synonym">Aphelenchoides xylophilus</name>
    <dbReference type="NCBI Taxonomy" id="6326"/>
    <lineage>
        <taxon>Eukaryota</taxon>
        <taxon>Metazoa</taxon>
        <taxon>Ecdysozoa</taxon>
        <taxon>Nematoda</taxon>
        <taxon>Chromadorea</taxon>
        <taxon>Rhabditida</taxon>
        <taxon>Tylenchina</taxon>
        <taxon>Tylenchomorpha</taxon>
        <taxon>Aphelenchoidea</taxon>
        <taxon>Aphelenchoididae</taxon>
        <taxon>Bursaphelenchus</taxon>
    </lineage>
</organism>
<reference evidence="14" key="1">
    <citation type="submission" date="2016-11" db="UniProtKB">
        <authorList>
            <consortium name="WormBaseParasite"/>
        </authorList>
    </citation>
    <scope>IDENTIFICATION</scope>
</reference>
<accession>A0A1I7S6M0</accession>
<evidence type="ECO:0000313" key="14">
    <source>
        <dbReference type="WBParaSite" id="BXY_0865800.1"/>
    </source>
</evidence>
<dbReference type="SMR" id="A0A1I7S6M0"/>
<feature type="region of interest" description="Disordered" evidence="8">
    <location>
        <begin position="514"/>
        <end position="571"/>
    </location>
</feature>
<keyword evidence="5" id="KW-0653">Protein transport</keyword>
<proteinExistence type="inferred from homology"/>
<evidence type="ECO:0000259" key="10">
    <source>
        <dbReference type="Pfam" id="PF10475"/>
    </source>
</evidence>
<dbReference type="GO" id="GO:0019905">
    <property type="term" value="F:syntaxin binding"/>
    <property type="evidence" value="ECO:0007669"/>
    <property type="project" value="TreeGrafter"/>
</dbReference>
<dbReference type="Gene3D" id="1.20.1280.130">
    <property type="match status" value="1"/>
</dbReference>
<dbReference type="GO" id="GO:0015031">
    <property type="term" value="P:protein transport"/>
    <property type="evidence" value="ECO:0007669"/>
    <property type="project" value="UniProtKB-KW"/>
</dbReference>
<dbReference type="Pfam" id="PF10475">
    <property type="entry name" value="Vps54_N"/>
    <property type="match status" value="1"/>
</dbReference>
<keyword evidence="4" id="KW-0813">Transport</keyword>
<dbReference type="eggNOG" id="KOG2115">
    <property type="taxonomic scope" value="Eukaryota"/>
</dbReference>
<sequence>MKSALGWQPAAKMRVAIINFTQDLSSVLTDPRRTKGETTVFFTRHWGDGFVPRKDIPPSAHIPKVNADTFKHYLATTAKKHKHYLKSKRALRKALALHSRDVDLTSSDVPSLFLASDFTLKDPATFEAVFLEPLEGAIDRTTSDSELKKLFAGSVSSSRPSLSRAPSTSSVVSSQSSQVAFESTERSYRPHQVLHNKLEYYHDVVGGLLNNELSDKGEEFWKTVNSYGTLNEELADALDKVKEIRSYLNTVKTKVYDRTQHILALQRARENRLKLLSRLEDIACLRDAQSTVQMLLNQNDYLKALECIETAQEVLSSELKGVVCFRHLNSQLNELHRAIGRMLLDEFVTIVQREFGRPFDREMESGYHDSGLQIYTRGLIRCDEYRFMTVLRSEIVEAVKMTIRTVVKNRLVECEAMIPDYDPSLSLGEQMRQMSFTQWLDTLEAIFTSLYYLCMRVSSIQTIIVDNAIRVQNQRRLQQKNLSDAKAGNGCVNNNVLVPEAPEMALKTNGNGIDGQAETSEDEKCDGNGGILMENGTKQGDVVENGERSTKFEQSPMENGISSSRNGENGASSQSNFAVAFLSQPCRNLDQLKEAAPFLVEHAILASEERVSKRLTNKYKDKFLERCSADQFCQFESLVRTFIKKSRSLVPTTSALSLANGPEGLTPQRSPLMGTIQLQTAKFIVSFQENSKQKLSHVLDVEKWRPTEVPAHFQKIIDDFVENGVLRDSSTSNPSTASSSTVTSPEPQESKQYLEVGEDKYCTVGACLLMLKTMAQYCTVLAHFNQSAPELLMHMVGLLKHFNSRTCQLILGAGALQLVGLKTISVKTLGLTVRCLQLVSRFIPVVKQEFLNALPPDKQNLGRHFDLTLRDYTDHVDEIYNKLVSVVDQHLLSGLAQWSLSSNSPSAAFQHIIRQIGKFYNGFSSVMPPKDTTLLLRRIHENFKVHLAEKMIEKGISPHDALHYGMAVQEFNYYMENMRSLPDCLEFPDDSLASLPL</sequence>
<dbReference type="EMBL" id="CAJFCV020000005">
    <property type="protein sequence ID" value="CAG9120562.1"/>
    <property type="molecule type" value="Genomic_DNA"/>
</dbReference>
<evidence type="ECO:0000313" key="12">
    <source>
        <dbReference type="Proteomes" id="UP000095284"/>
    </source>
</evidence>
<dbReference type="InterPro" id="IPR019515">
    <property type="entry name" value="VPS54_N"/>
</dbReference>
<dbReference type="GO" id="GO:0006896">
    <property type="term" value="P:Golgi to vacuole transport"/>
    <property type="evidence" value="ECO:0007669"/>
    <property type="project" value="TreeGrafter"/>
</dbReference>
<keyword evidence="13" id="KW-1185">Reference proteome</keyword>
<dbReference type="InterPro" id="IPR012501">
    <property type="entry name" value="Vps54_C"/>
</dbReference>
<evidence type="ECO:0000256" key="3">
    <source>
        <dbReference type="ARBA" id="ARBA00017665"/>
    </source>
</evidence>
<evidence type="ECO:0000256" key="6">
    <source>
        <dbReference type="ARBA" id="ARBA00023034"/>
    </source>
</evidence>
<keyword evidence="6" id="KW-0333">Golgi apparatus</keyword>
<dbReference type="Proteomes" id="UP000095284">
    <property type="component" value="Unplaced"/>
</dbReference>
<dbReference type="EMBL" id="CAJFDI010000005">
    <property type="protein sequence ID" value="CAD5229820.1"/>
    <property type="molecule type" value="Genomic_DNA"/>
</dbReference>
<feature type="domain" description="Vacuolar protein sorting-associated protein 54 C-terminal" evidence="9">
    <location>
        <begin position="759"/>
        <end position="888"/>
    </location>
</feature>